<protein>
    <recommendedName>
        <fullName evidence="2">CS domain-containing protein</fullName>
    </recommendedName>
</protein>
<proteinExistence type="predicted"/>
<comment type="caution">
    <text evidence="3">The sequence shown here is derived from an EMBL/GenBank/DDBJ whole genome shotgun (WGS) entry which is preliminary data.</text>
</comment>
<sequence length="303" mass="34120">MELALRSEVDDLRLDAYFCGVACQKVRQGERSLEAYWPFHRLQCKRNEFADAMEEADPKFAGWMRQHGKMAVLKDDEVDRLERAAQAAAGPSREEVMSSMYGRLDPRPAAPSYSAEELRRLEEAEEARRLEARTATPAARALAALDVPRELGARCADYTWRQSQTHVEVFVPLRPGTTRAAIEVELTPARLRVQVDGRPAVDGQLWREVKAEESTWFVQDDVLEIVLLKRHRRGNYADGETNATTFWYALVRNGPPEAALALEHPPAAYYRLPLDEKEARAPAPRRPRRLGARAAAAMLTAAG</sequence>
<organism evidence="3 4">
    <name type="scientific">Prototheca wickerhamii</name>
    <dbReference type="NCBI Taxonomy" id="3111"/>
    <lineage>
        <taxon>Eukaryota</taxon>
        <taxon>Viridiplantae</taxon>
        <taxon>Chlorophyta</taxon>
        <taxon>core chlorophytes</taxon>
        <taxon>Trebouxiophyceae</taxon>
        <taxon>Chlorellales</taxon>
        <taxon>Chlorellaceae</taxon>
        <taxon>Prototheca</taxon>
    </lineage>
</organism>
<dbReference type="PANTHER" id="PTHR12356">
    <property type="entry name" value="NUCLEAR MOVEMENT PROTEIN NUDC"/>
    <property type="match status" value="1"/>
</dbReference>
<evidence type="ECO:0000256" key="1">
    <source>
        <dbReference type="SAM" id="MobiDB-lite"/>
    </source>
</evidence>
<gene>
    <name evidence="3" type="ORF">QBZ16_002444</name>
</gene>
<keyword evidence="4" id="KW-1185">Reference proteome</keyword>
<dbReference type="AlphaFoldDB" id="A0AAD9IKL3"/>
<dbReference type="CDD" id="cd06467">
    <property type="entry name" value="p23_NUDC_like"/>
    <property type="match status" value="1"/>
</dbReference>
<dbReference type="SUPFAM" id="SSF49764">
    <property type="entry name" value="HSP20-like chaperones"/>
    <property type="match status" value="1"/>
</dbReference>
<dbReference type="EMBL" id="JASFZW010000002">
    <property type="protein sequence ID" value="KAK2080048.1"/>
    <property type="molecule type" value="Genomic_DNA"/>
</dbReference>
<dbReference type="Pfam" id="PF04969">
    <property type="entry name" value="CS"/>
    <property type="match status" value="1"/>
</dbReference>
<dbReference type="GO" id="GO:0005737">
    <property type="term" value="C:cytoplasm"/>
    <property type="evidence" value="ECO:0007669"/>
    <property type="project" value="TreeGrafter"/>
</dbReference>
<feature type="region of interest" description="Disordered" evidence="1">
    <location>
        <begin position="85"/>
        <end position="114"/>
    </location>
</feature>
<dbReference type="InterPro" id="IPR037898">
    <property type="entry name" value="NudC_fam"/>
</dbReference>
<name>A0AAD9IKL3_PROWI</name>
<dbReference type="GO" id="GO:0051082">
    <property type="term" value="F:unfolded protein binding"/>
    <property type="evidence" value="ECO:0007669"/>
    <property type="project" value="TreeGrafter"/>
</dbReference>
<dbReference type="InterPro" id="IPR008978">
    <property type="entry name" value="HSP20-like_chaperone"/>
</dbReference>
<dbReference type="PROSITE" id="PS51203">
    <property type="entry name" value="CS"/>
    <property type="match status" value="1"/>
</dbReference>
<feature type="domain" description="CS" evidence="2">
    <location>
        <begin position="153"/>
        <end position="251"/>
    </location>
</feature>
<dbReference type="Gene3D" id="2.60.40.790">
    <property type="match status" value="1"/>
</dbReference>
<evidence type="ECO:0000313" key="4">
    <source>
        <dbReference type="Proteomes" id="UP001255856"/>
    </source>
</evidence>
<evidence type="ECO:0000313" key="3">
    <source>
        <dbReference type="EMBL" id="KAK2080048.1"/>
    </source>
</evidence>
<dbReference type="GO" id="GO:0006457">
    <property type="term" value="P:protein folding"/>
    <property type="evidence" value="ECO:0007669"/>
    <property type="project" value="TreeGrafter"/>
</dbReference>
<reference evidence="3" key="1">
    <citation type="submission" date="2021-01" db="EMBL/GenBank/DDBJ databases">
        <authorList>
            <person name="Eckstrom K.M.E."/>
        </authorList>
    </citation>
    <scope>NUCLEOTIDE SEQUENCE</scope>
    <source>
        <strain evidence="3">UVCC 0001</strain>
    </source>
</reference>
<dbReference type="Proteomes" id="UP001255856">
    <property type="component" value="Unassembled WGS sequence"/>
</dbReference>
<dbReference type="InterPro" id="IPR007052">
    <property type="entry name" value="CS_dom"/>
</dbReference>
<evidence type="ECO:0000259" key="2">
    <source>
        <dbReference type="PROSITE" id="PS51203"/>
    </source>
</evidence>
<accession>A0AAD9IKL3</accession>